<accession>A0ABV1F2W7</accession>
<evidence type="ECO:0000256" key="2">
    <source>
        <dbReference type="SAM" id="MobiDB-lite"/>
    </source>
</evidence>
<dbReference type="EMBL" id="JBBMFN010000023">
    <property type="protein sequence ID" value="MEQ2466219.1"/>
    <property type="molecule type" value="Genomic_DNA"/>
</dbReference>
<dbReference type="InterPro" id="IPR007391">
    <property type="entry name" value="Vancomycin_resist_VanW"/>
</dbReference>
<dbReference type="Proteomes" id="UP001465426">
    <property type="component" value="Unassembled WGS sequence"/>
</dbReference>
<gene>
    <name evidence="5" type="ORF">WMO63_11145</name>
</gene>
<feature type="domain" description="G5" evidence="4">
    <location>
        <begin position="300"/>
        <end position="380"/>
    </location>
</feature>
<organism evidence="5 6">
    <name type="scientific">Niallia hominis</name>
    <dbReference type="NCBI Taxonomy" id="3133173"/>
    <lineage>
        <taxon>Bacteria</taxon>
        <taxon>Bacillati</taxon>
        <taxon>Bacillota</taxon>
        <taxon>Bacilli</taxon>
        <taxon>Bacillales</taxon>
        <taxon>Bacillaceae</taxon>
        <taxon>Niallia</taxon>
    </lineage>
</organism>
<comment type="caution">
    <text evidence="5">The sequence shown here is derived from an EMBL/GenBank/DDBJ whole genome shotgun (WGS) entry which is preliminary data.</text>
</comment>
<keyword evidence="3" id="KW-0812">Transmembrane</keyword>
<keyword evidence="1" id="KW-0732">Signal</keyword>
<protein>
    <submittedName>
        <fullName evidence="5">VanW family protein</fullName>
    </submittedName>
</protein>
<dbReference type="InterPro" id="IPR011098">
    <property type="entry name" value="G5_dom"/>
</dbReference>
<evidence type="ECO:0000259" key="4">
    <source>
        <dbReference type="PROSITE" id="PS51109"/>
    </source>
</evidence>
<reference evidence="5 6" key="1">
    <citation type="submission" date="2024-03" db="EMBL/GenBank/DDBJ databases">
        <title>Human intestinal bacterial collection.</title>
        <authorList>
            <person name="Pauvert C."/>
            <person name="Hitch T.C.A."/>
            <person name="Clavel T."/>
        </authorList>
    </citation>
    <scope>NUCLEOTIDE SEQUENCE [LARGE SCALE GENOMIC DNA]</scope>
    <source>
        <strain evidence="5 6">CLA-SR-H024</strain>
    </source>
</reference>
<keyword evidence="3" id="KW-0472">Membrane</keyword>
<feature type="compositionally biased region" description="Acidic residues" evidence="2">
    <location>
        <begin position="410"/>
        <end position="443"/>
    </location>
</feature>
<dbReference type="RefSeq" id="WP_349204800.1">
    <property type="nucleotide sequence ID" value="NZ_JBBMFN010000023.1"/>
</dbReference>
<proteinExistence type="predicted"/>
<dbReference type="InterPro" id="IPR052913">
    <property type="entry name" value="Glycopeptide_resist_protein"/>
</dbReference>
<feature type="compositionally biased region" description="Acidic residues" evidence="2">
    <location>
        <begin position="391"/>
        <end position="402"/>
    </location>
</feature>
<sequence length="443" mass="50617">MDKKTFTLFIRLFIATFFLFGGTSLGVYAFQKADKEELYPINTSVAGISIGGLTELEAKNMLENHLIGWKANAIYEFQYKEKTVQISNDIFVFDVEETLKNITENSANDFVVNVREEVLQTELEQYNSFSMEDIDIDLFKSALLEAASILQVDKKIAVEEYFASYVSGKDLLNTVEMTVPDQIEELESVIPTIKEITILPKTTFSLLGLLEDVNQKGAKDETVSILATGIYQLVLQTNFDIRERTISKELPDYVDVGYEAKASFRSQLDLRFTNPNEHAYLIALKVEENQLILQLKGQEFPNRYEIVIEEEEEYEPKTIVQFDSLLEGDQVKVKQEGKNGISVVVIKEVLDKNGDQVKRESIATDYYPPIYREEVRGLPNNKDIEQTDSKEDGEEAPIEEDLNDHAIEESTMDEENNPNQEIDQEKEDDDLNDSIEDDQIIEK</sequence>
<evidence type="ECO:0000313" key="6">
    <source>
        <dbReference type="Proteomes" id="UP001465426"/>
    </source>
</evidence>
<feature type="region of interest" description="Disordered" evidence="2">
    <location>
        <begin position="377"/>
        <end position="443"/>
    </location>
</feature>
<keyword evidence="3" id="KW-1133">Transmembrane helix</keyword>
<dbReference type="Pfam" id="PF04294">
    <property type="entry name" value="VanW"/>
    <property type="match status" value="1"/>
</dbReference>
<feature type="compositionally biased region" description="Basic and acidic residues" evidence="2">
    <location>
        <begin position="377"/>
        <end position="390"/>
    </location>
</feature>
<feature type="transmembrane region" description="Helical" evidence="3">
    <location>
        <begin position="12"/>
        <end position="30"/>
    </location>
</feature>
<dbReference type="SMART" id="SM01208">
    <property type="entry name" value="G5"/>
    <property type="match status" value="1"/>
</dbReference>
<dbReference type="PANTHER" id="PTHR35788">
    <property type="entry name" value="EXPORTED PROTEIN-RELATED"/>
    <property type="match status" value="1"/>
</dbReference>
<dbReference type="Pfam" id="PF07501">
    <property type="entry name" value="G5"/>
    <property type="match status" value="1"/>
</dbReference>
<keyword evidence="6" id="KW-1185">Reference proteome</keyword>
<evidence type="ECO:0000256" key="3">
    <source>
        <dbReference type="SAM" id="Phobius"/>
    </source>
</evidence>
<name>A0ABV1F2W7_9BACI</name>
<dbReference type="Gene3D" id="2.20.230.10">
    <property type="entry name" value="Resuscitation-promoting factor rpfb"/>
    <property type="match status" value="1"/>
</dbReference>
<dbReference type="PROSITE" id="PS51109">
    <property type="entry name" value="G5"/>
    <property type="match status" value="1"/>
</dbReference>
<dbReference type="PANTHER" id="PTHR35788:SF1">
    <property type="entry name" value="EXPORTED PROTEIN"/>
    <property type="match status" value="1"/>
</dbReference>
<evidence type="ECO:0000256" key="1">
    <source>
        <dbReference type="ARBA" id="ARBA00022729"/>
    </source>
</evidence>
<evidence type="ECO:0000313" key="5">
    <source>
        <dbReference type="EMBL" id="MEQ2466219.1"/>
    </source>
</evidence>